<evidence type="ECO:0000256" key="1">
    <source>
        <dbReference type="SAM" id="MobiDB-lite"/>
    </source>
</evidence>
<dbReference type="RefSeq" id="WP_194538184.1">
    <property type="nucleotide sequence ID" value="NZ_JACEFB010000007.1"/>
</dbReference>
<keyword evidence="3" id="KW-1185">Reference proteome</keyword>
<feature type="region of interest" description="Disordered" evidence="1">
    <location>
        <begin position="328"/>
        <end position="364"/>
    </location>
</feature>
<proteinExistence type="predicted"/>
<gene>
    <name evidence="2" type="ORF">H0921_11285</name>
</gene>
<dbReference type="Proteomes" id="UP000542342">
    <property type="component" value="Unassembled WGS sequence"/>
</dbReference>
<dbReference type="EMBL" id="JACEFB010000007">
    <property type="protein sequence ID" value="MBA2226743.1"/>
    <property type="molecule type" value="Genomic_DNA"/>
</dbReference>
<organism evidence="2 3">
    <name type="scientific">Thermogemmata fonticola</name>
    <dbReference type="NCBI Taxonomy" id="2755323"/>
    <lineage>
        <taxon>Bacteria</taxon>
        <taxon>Pseudomonadati</taxon>
        <taxon>Planctomycetota</taxon>
        <taxon>Planctomycetia</taxon>
        <taxon>Gemmatales</taxon>
        <taxon>Gemmataceae</taxon>
        <taxon>Thermogemmata</taxon>
    </lineage>
</organism>
<accession>A0A7V9AC43</accession>
<dbReference type="AlphaFoldDB" id="A0A7V9AC43"/>
<name>A0A7V9AC43_9BACT</name>
<evidence type="ECO:0000313" key="3">
    <source>
        <dbReference type="Proteomes" id="UP000542342"/>
    </source>
</evidence>
<evidence type="ECO:0008006" key="4">
    <source>
        <dbReference type="Google" id="ProtNLM"/>
    </source>
</evidence>
<reference evidence="2 3" key="1">
    <citation type="submission" date="2020-07" db="EMBL/GenBank/DDBJ databases">
        <title>Thermogemmata thermophila gen. nov., sp. nov., a novel moderate thermophilic planctomycete from a Kamchatka hot spring.</title>
        <authorList>
            <person name="Elcheninov A.G."/>
            <person name="Podosokorskaya O.A."/>
            <person name="Kovaleva O.L."/>
            <person name="Novikov A."/>
            <person name="Bonch-Osmolovskaya E.A."/>
            <person name="Toshchakov S.V."/>
            <person name="Kublanov I.V."/>
        </authorList>
    </citation>
    <scope>NUCLEOTIDE SEQUENCE [LARGE SCALE GENOMIC DNA]</scope>
    <source>
        <strain evidence="2 3">2918</strain>
    </source>
</reference>
<feature type="region of interest" description="Disordered" evidence="1">
    <location>
        <begin position="276"/>
        <end position="311"/>
    </location>
</feature>
<evidence type="ECO:0000313" key="2">
    <source>
        <dbReference type="EMBL" id="MBA2226743.1"/>
    </source>
</evidence>
<protein>
    <recommendedName>
        <fullName evidence="4">Peptidase MA-like domain-containing protein</fullName>
    </recommendedName>
</protein>
<feature type="compositionally biased region" description="Low complexity" evidence="1">
    <location>
        <begin position="347"/>
        <end position="361"/>
    </location>
</feature>
<comment type="caution">
    <text evidence="2">The sequence shown here is derived from an EMBL/GenBank/DDBJ whole genome shotgun (WGS) entry which is preliminary data.</text>
</comment>
<feature type="compositionally biased region" description="Polar residues" evidence="1">
    <location>
        <begin position="283"/>
        <end position="299"/>
    </location>
</feature>
<sequence length="400" mass="43637">MTLRWLVVGAVATGVVLLGDARAHAAVFETPNFRVEAPTPELARKFGEMAEFYRRQKALEWLGREMPPWPERCLLRVRVELGSAGGATTFSFHPRGGVASQQMEIRGEVRQLLHSVLPHEITHTVFAHYFGRPVPRWADEGGSVLSENEEERFQHDIRCREILNAGRAYVLRTLFRMTDYPRDMIVVYAQGYSVTAFLVERGGGGQIGRAKFLQFLALGMQGNDPRYHGTVESWNEAVRRIYGWDSVDALERAWLESLRTPPSRTAARELGNVFSDRGGHLTATASTATGRTPPSNPVTGRSEVRSSALPALPLLEPPVRAIRAAAPDHEPLETVPPRGTLPPSATVPAQGAVPPQGAASPLSPYGARPAVVPTMPTSCPNGACPPPVLLPPEIPAPVRP</sequence>